<dbReference type="EMBL" id="JANBTW010000044">
    <property type="protein sequence ID" value="KAJ2675959.1"/>
    <property type="molecule type" value="Genomic_DNA"/>
</dbReference>
<dbReference type="GO" id="GO:0005524">
    <property type="term" value="F:ATP binding"/>
    <property type="evidence" value="ECO:0007669"/>
    <property type="project" value="UniProtKB-UniRule"/>
</dbReference>
<comment type="similarity">
    <text evidence="6">Belongs to the DEAD box helicase family.</text>
</comment>
<dbReference type="CDD" id="cd17956">
    <property type="entry name" value="DEADc_DDX51"/>
    <property type="match status" value="1"/>
</dbReference>
<dbReference type="Proteomes" id="UP001151518">
    <property type="component" value="Unassembled WGS sequence"/>
</dbReference>
<dbReference type="PROSITE" id="PS51194">
    <property type="entry name" value="HELICASE_CTER"/>
    <property type="match status" value="1"/>
</dbReference>
<keyword evidence="5 7" id="KW-0694">RNA-binding</keyword>
<evidence type="ECO:0000256" key="1">
    <source>
        <dbReference type="ARBA" id="ARBA00022741"/>
    </source>
</evidence>
<reference evidence="10" key="1">
    <citation type="submission" date="2022-07" db="EMBL/GenBank/DDBJ databases">
        <title>Phylogenomic reconstructions and comparative analyses of Kickxellomycotina fungi.</title>
        <authorList>
            <person name="Reynolds N.K."/>
            <person name="Stajich J.E."/>
            <person name="Barry K."/>
            <person name="Grigoriev I.V."/>
            <person name="Crous P."/>
            <person name="Smith M.E."/>
        </authorList>
    </citation>
    <scope>NUCLEOTIDE SEQUENCE</scope>
    <source>
        <strain evidence="10">NRRL 3115</strain>
    </source>
</reference>
<dbReference type="PANTHER" id="PTHR24031">
    <property type="entry name" value="RNA HELICASE"/>
    <property type="match status" value="1"/>
</dbReference>
<dbReference type="InterPro" id="IPR001650">
    <property type="entry name" value="Helicase_C-like"/>
</dbReference>
<dbReference type="AlphaFoldDB" id="A0A9W8KY15"/>
<comment type="domain">
    <text evidence="7">The Q motif is unique to and characteristic of the DEAD box family of RNA helicases and controls ATP binding and hydrolysis.</text>
</comment>
<feature type="domain" description="Helicase C-terminal" evidence="9">
    <location>
        <begin position="375"/>
        <end position="551"/>
    </location>
</feature>
<comment type="caution">
    <text evidence="10">The sequence shown here is derived from an EMBL/GenBank/DDBJ whole genome shotgun (WGS) entry which is preliminary data.</text>
</comment>
<feature type="domain" description="Helicase ATP-binding" evidence="8">
    <location>
        <begin position="116"/>
        <end position="335"/>
    </location>
</feature>
<evidence type="ECO:0000256" key="6">
    <source>
        <dbReference type="RuleBase" id="RU000492"/>
    </source>
</evidence>
<dbReference type="SUPFAM" id="SSF52540">
    <property type="entry name" value="P-loop containing nucleoside triphosphate hydrolases"/>
    <property type="match status" value="1"/>
</dbReference>
<evidence type="ECO:0000259" key="9">
    <source>
        <dbReference type="PROSITE" id="PS51194"/>
    </source>
</evidence>
<dbReference type="Gene3D" id="3.40.50.300">
    <property type="entry name" value="P-loop containing nucleotide triphosphate hydrolases"/>
    <property type="match status" value="2"/>
</dbReference>
<dbReference type="CDD" id="cd18787">
    <property type="entry name" value="SF2_C_DEAD"/>
    <property type="match status" value="1"/>
</dbReference>
<evidence type="ECO:0000256" key="2">
    <source>
        <dbReference type="ARBA" id="ARBA00022801"/>
    </source>
</evidence>
<keyword evidence="3 6" id="KW-0347">Helicase</keyword>
<organism evidence="10 11">
    <name type="scientific">Coemansia spiralis</name>
    <dbReference type="NCBI Taxonomy" id="417178"/>
    <lineage>
        <taxon>Eukaryota</taxon>
        <taxon>Fungi</taxon>
        <taxon>Fungi incertae sedis</taxon>
        <taxon>Zoopagomycota</taxon>
        <taxon>Kickxellomycotina</taxon>
        <taxon>Kickxellomycetes</taxon>
        <taxon>Kickxellales</taxon>
        <taxon>Kickxellaceae</taxon>
        <taxon>Coemansia</taxon>
    </lineage>
</organism>
<dbReference type="InterPro" id="IPR027417">
    <property type="entry name" value="P-loop_NTPase"/>
</dbReference>
<dbReference type="Pfam" id="PF00270">
    <property type="entry name" value="DEAD"/>
    <property type="match status" value="1"/>
</dbReference>
<dbReference type="EC" id="3.6.4.13" evidence="7"/>
<comment type="catalytic activity">
    <reaction evidence="7">
        <text>ATP + H2O = ADP + phosphate + H(+)</text>
        <dbReference type="Rhea" id="RHEA:13065"/>
        <dbReference type="ChEBI" id="CHEBI:15377"/>
        <dbReference type="ChEBI" id="CHEBI:15378"/>
        <dbReference type="ChEBI" id="CHEBI:30616"/>
        <dbReference type="ChEBI" id="CHEBI:43474"/>
        <dbReference type="ChEBI" id="CHEBI:456216"/>
        <dbReference type="EC" id="3.6.4.13"/>
    </reaction>
</comment>
<dbReference type="PROSITE" id="PS51192">
    <property type="entry name" value="HELICASE_ATP_BIND_1"/>
    <property type="match status" value="1"/>
</dbReference>
<keyword evidence="1 6" id="KW-0547">Nucleotide-binding</keyword>
<evidence type="ECO:0000313" key="10">
    <source>
        <dbReference type="EMBL" id="KAJ2675959.1"/>
    </source>
</evidence>
<evidence type="ECO:0000256" key="3">
    <source>
        <dbReference type="ARBA" id="ARBA00022806"/>
    </source>
</evidence>
<evidence type="ECO:0000256" key="5">
    <source>
        <dbReference type="ARBA" id="ARBA00022884"/>
    </source>
</evidence>
<keyword evidence="4 6" id="KW-0067">ATP-binding</keyword>
<dbReference type="InterPro" id="IPR011545">
    <property type="entry name" value="DEAD/DEAH_box_helicase_dom"/>
</dbReference>
<dbReference type="Pfam" id="PF00271">
    <property type="entry name" value="Helicase_C"/>
    <property type="match status" value="1"/>
</dbReference>
<evidence type="ECO:0000259" key="8">
    <source>
        <dbReference type="PROSITE" id="PS51192"/>
    </source>
</evidence>
<comment type="function">
    <text evidence="7">RNA helicase.</text>
</comment>
<accession>A0A9W8KY15</accession>
<gene>
    <name evidence="10" type="primary">DBP6</name>
    <name evidence="10" type="ORF">GGI25_003796</name>
</gene>
<dbReference type="InterPro" id="IPR014001">
    <property type="entry name" value="Helicase_ATP-bd"/>
</dbReference>
<keyword evidence="2 6" id="KW-0378">Hydrolase</keyword>
<dbReference type="PROSITE" id="PS00039">
    <property type="entry name" value="DEAD_ATP_HELICASE"/>
    <property type="match status" value="1"/>
</dbReference>
<protein>
    <recommendedName>
        <fullName evidence="7">ATP-dependent RNA helicase</fullName>
        <ecNumber evidence="7">3.6.4.13</ecNumber>
    </recommendedName>
</protein>
<evidence type="ECO:0000256" key="4">
    <source>
        <dbReference type="ARBA" id="ARBA00022840"/>
    </source>
</evidence>
<dbReference type="OrthoDB" id="3370at2759"/>
<proteinExistence type="inferred from homology"/>
<dbReference type="SMART" id="SM00490">
    <property type="entry name" value="HELICc"/>
    <property type="match status" value="1"/>
</dbReference>
<dbReference type="GO" id="GO:0016787">
    <property type="term" value="F:hydrolase activity"/>
    <property type="evidence" value="ECO:0007669"/>
    <property type="project" value="UniProtKB-KW"/>
</dbReference>
<dbReference type="GO" id="GO:0003724">
    <property type="term" value="F:RNA helicase activity"/>
    <property type="evidence" value="ECO:0007669"/>
    <property type="project" value="UniProtKB-EC"/>
</dbReference>
<name>A0A9W8KY15_9FUNG</name>
<evidence type="ECO:0000313" key="11">
    <source>
        <dbReference type="Proteomes" id="UP001151518"/>
    </source>
</evidence>
<dbReference type="GO" id="GO:0003723">
    <property type="term" value="F:RNA binding"/>
    <property type="evidence" value="ECO:0007669"/>
    <property type="project" value="UniProtKB-UniRule"/>
</dbReference>
<dbReference type="SMART" id="SM00487">
    <property type="entry name" value="DEXDc"/>
    <property type="match status" value="1"/>
</dbReference>
<dbReference type="InterPro" id="IPR000629">
    <property type="entry name" value="RNA-helicase_DEAD-box_CS"/>
</dbReference>
<sequence length="555" mass="61768">MAAIKDTAITPVATSVSEPMAAAKKEEKENGLLRFPDFSQQFGLSRESAAQASRMGIPHWLAHPTTIDRDTTVPIDDIRLALSSHIISRCKKANINTMFAVQSAVIPVLRAANALSRLRQHVRDLCVSAPTGSGKTLAFVIPIVEKLRTRLIMRLRALVVLPTKDLARQVKECFDYFCVGTDLRVGLATGDVSLIKEQVMLTGSEAPLAGGQSQVDILVCTPGRLMDHLTSTQNFTLQHLEFWVMDEADRLLSEGYNEWLSKVQSSIEMSSQSTAIDVQSIDFPVPDACTLHDSESKLDIIARPAPRIQKLLFSATLTRDPAKIARLKLVRPLYLSITHAANDSNAETSTEAEAATYTFPSSLAEYYITCPVDEKPLWLIYLLWEQKISGGVCFAKSLETAHRLAQVVQMWTTSVSEDMWPNQKIVVAEYSSDLPAAERVRIMRLFKQGTITLLICSDLIARGLDIDQIEAVINYDVPTHMSQYTHRVGRTARAGRKGQAYTLVGESQAFHFKKMMKENGHWVGYLNKISPNKDILSLLREQYTGALEKVSNIYE</sequence>
<evidence type="ECO:0000256" key="7">
    <source>
        <dbReference type="RuleBase" id="RU365068"/>
    </source>
</evidence>